<evidence type="ECO:0000313" key="8">
    <source>
        <dbReference type="EMBL" id="ROT75762.1"/>
    </source>
</evidence>
<dbReference type="Pfam" id="PF13895">
    <property type="entry name" value="Ig_2"/>
    <property type="match status" value="1"/>
</dbReference>
<dbReference type="Gene3D" id="2.60.40.10">
    <property type="entry name" value="Immunoglobulins"/>
    <property type="match status" value="4"/>
</dbReference>
<keyword evidence="2 5" id="KW-0472">Membrane</keyword>
<keyword evidence="5" id="KW-0812">Transmembrane</keyword>
<dbReference type="AlphaFoldDB" id="A0A3R7M9J3"/>
<dbReference type="InterPro" id="IPR003961">
    <property type="entry name" value="FN3_dom"/>
</dbReference>
<evidence type="ECO:0000313" key="9">
    <source>
        <dbReference type="Proteomes" id="UP000283509"/>
    </source>
</evidence>
<protein>
    <submittedName>
        <fullName evidence="8">Putative hemicentin-1-like</fullName>
    </submittedName>
</protein>
<evidence type="ECO:0000256" key="2">
    <source>
        <dbReference type="ARBA" id="ARBA00023136"/>
    </source>
</evidence>
<feature type="domain" description="Fibronectin type-III" evidence="7">
    <location>
        <begin position="302"/>
        <end position="394"/>
    </location>
</feature>
<comment type="caution">
    <text evidence="8">The sequence shown here is derived from an EMBL/GenBank/DDBJ whole genome shotgun (WGS) entry which is preliminary data.</text>
</comment>
<dbReference type="InterPro" id="IPR036116">
    <property type="entry name" value="FN3_sf"/>
</dbReference>
<feature type="domain" description="Ig-like" evidence="6">
    <location>
        <begin position="206"/>
        <end position="296"/>
    </location>
</feature>
<dbReference type="EMBL" id="QCYY01001737">
    <property type="protein sequence ID" value="ROT75762.1"/>
    <property type="molecule type" value="Genomic_DNA"/>
</dbReference>
<dbReference type="SMART" id="SM00060">
    <property type="entry name" value="FN3"/>
    <property type="match status" value="1"/>
</dbReference>
<dbReference type="InterPro" id="IPR013162">
    <property type="entry name" value="CD80_C2-set"/>
</dbReference>
<evidence type="ECO:0000256" key="3">
    <source>
        <dbReference type="ARBA" id="ARBA00023157"/>
    </source>
</evidence>
<keyword evidence="3" id="KW-1015">Disulfide bond</keyword>
<name>A0A3R7M9J3_PENVA</name>
<dbReference type="PANTHER" id="PTHR23278:SF19">
    <property type="entry name" value="OBSCURIN"/>
    <property type="match status" value="1"/>
</dbReference>
<reference evidence="8 9" key="1">
    <citation type="submission" date="2018-04" db="EMBL/GenBank/DDBJ databases">
        <authorList>
            <person name="Zhang X."/>
            <person name="Yuan J."/>
            <person name="Li F."/>
            <person name="Xiang J."/>
        </authorList>
    </citation>
    <scope>NUCLEOTIDE SEQUENCE [LARGE SCALE GENOMIC DNA]</scope>
    <source>
        <tissue evidence="8">Muscle</tissue>
    </source>
</reference>
<dbReference type="SMART" id="SM00408">
    <property type="entry name" value="IGc2"/>
    <property type="match status" value="2"/>
</dbReference>
<gene>
    <name evidence="8" type="ORF">C7M84_005703</name>
</gene>
<dbReference type="SUPFAM" id="SSF49265">
    <property type="entry name" value="Fibronectin type III"/>
    <property type="match status" value="1"/>
</dbReference>
<evidence type="ECO:0000259" key="7">
    <source>
        <dbReference type="PROSITE" id="PS50853"/>
    </source>
</evidence>
<dbReference type="InterPro" id="IPR036179">
    <property type="entry name" value="Ig-like_dom_sf"/>
</dbReference>
<dbReference type="GO" id="GO:0016020">
    <property type="term" value="C:membrane"/>
    <property type="evidence" value="ECO:0007669"/>
    <property type="project" value="UniProtKB-SubCell"/>
</dbReference>
<dbReference type="PANTHER" id="PTHR23278">
    <property type="entry name" value="SIDESTEP PROTEIN"/>
    <property type="match status" value="1"/>
</dbReference>
<organism evidence="8 9">
    <name type="scientific">Penaeus vannamei</name>
    <name type="common">Whiteleg shrimp</name>
    <name type="synonym">Litopenaeus vannamei</name>
    <dbReference type="NCBI Taxonomy" id="6689"/>
    <lineage>
        <taxon>Eukaryota</taxon>
        <taxon>Metazoa</taxon>
        <taxon>Ecdysozoa</taxon>
        <taxon>Arthropoda</taxon>
        <taxon>Crustacea</taxon>
        <taxon>Multicrustacea</taxon>
        <taxon>Malacostraca</taxon>
        <taxon>Eumalacostraca</taxon>
        <taxon>Eucarida</taxon>
        <taxon>Decapoda</taxon>
        <taxon>Dendrobranchiata</taxon>
        <taxon>Penaeoidea</taxon>
        <taxon>Penaeidae</taxon>
        <taxon>Penaeus</taxon>
    </lineage>
</organism>
<keyword evidence="5" id="KW-1133">Transmembrane helix</keyword>
<evidence type="ECO:0000259" key="6">
    <source>
        <dbReference type="PROSITE" id="PS50835"/>
    </source>
</evidence>
<dbReference type="Pfam" id="PF08205">
    <property type="entry name" value="C2-set_2"/>
    <property type="match status" value="1"/>
</dbReference>
<dbReference type="OrthoDB" id="10006996at2759"/>
<dbReference type="Proteomes" id="UP000283509">
    <property type="component" value="Unassembled WGS sequence"/>
</dbReference>
<feature type="transmembrane region" description="Helical" evidence="5">
    <location>
        <begin position="412"/>
        <end position="433"/>
    </location>
</feature>
<reference evidence="8 9" key="2">
    <citation type="submission" date="2019-01" db="EMBL/GenBank/DDBJ databases">
        <title>The decoding of complex shrimp genome reveals the adaptation for benthos swimmer, frequently molting mechanism and breeding impact on genome.</title>
        <authorList>
            <person name="Sun Y."/>
            <person name="Gao Y."/>
            <person name="Yu Y."/>
        </authorList>
    </citation>
    <scope>NUCLEOTIDE SEQUENCE [LARGE SCALE GENOMIC DNA]</scope>
    <source>
        <tissue evidence="8">Muscle</tissue>
    </source>
</reference>
<dbReference type="SMART" id="SM00409">
    <property type="entry name" value="IG"/>
    <property type="match status" value="3"/>
</dbReference>
<keyword evidence="9" id="KW-1185">Reference proteome</keyword>
<proteinExistence type="predicted"/>
<feature type="region of interest" description="Disordered" evidence="4">
    <location>
        <begin position="449"/>
        <end position="481"/>
    </location>
</feature>
<dbReference type="InterPro" id="IPR003599">
    <property type="entry name" value="Ig_sub"/>
</dbReference>
<evidence type="ECO:0000256" key="5">
    <source>
        <dbReference type="SAM" id="Phobius"/>
    </source>
</evidence>
<dbReference type="PROSITE" id="PS50835">
    <property type="entry name" value="IG_LIKE"/>
    <property type="match status" value="3"/>
</dbReference>
<dbReference type="Pfam" id="PF13927">
    <property type="entry name" value="Ig_3"/>
    <property type="match status" value="1"/>
</dbReference>
<feature type="domain" description="Ig-like" evidence="6">
    <location>
        <begin position="106"/>
        <end position="201"/>
    </location>
</feature>
<dbReference type="SUPFAM" id="SSF48726">
    <property type="entry name" value="Immunoglobulin"/>
    <property type="match status" value="3"/>
</dbReference>
<dbReference type="STRING" id="6689.A0A3R7M9J3"/>
<feature type="domain" description="Ig-like" evidence="6">
    <location>
        <begin position="6"/>
        <end position="102"/>
    </location>
</feature>
<dbReference type="InterPro" id="IPR003598">
    <property type="entry name" value="Ig_sub2"/>
</dbReference>
<evidence type="ECO:0000256" key="1">
    <source>
        <dbReference type="ARBA" id="ARBA00004167"/>
    </source>
</evidence>
<comment type="subcellular location">
    <subcellularLocation>
        <location evidence="1">Membrane</location>
        <topology evidence="1">Single-pass membrane protein</topology>
    </subcellularLocation>
</comment>
<evidence type="ECO:0000256" key="4">
    <source>
        <dbReference type="SAM" id="MobiDB-lite"/>
    </source>
</evidence>
<accession>A0A3R7M9J3</accession>
<dbReference type="InterPro" id="IPR013783">
    <property type="entry name" value="Ig-like_fold"/>
</dbReference>
<dbReference type="PROSITE" id="PS50853">
    <property type="entry name" value="FN3"/>
    <property type="match status" value="1"/>
</dbReference>
<dbReference type="CDD" id="cd00063">
    <property type="entry name" value="FN3"/>
    <property type="match status" value="1"/>
</dbReference>
<dbReference type="InterPro" id="IPR007110">
    <property type="entry name" value="Ig-like_dom"/>
</dbReference>
<dbReference type="CDD" id="cd00096">
    <property type="entry name" value="Ig"/>
    <property type="match status" value="1"/>
</dbReference>
<sequence>MVIIEPARVVITGVQEGLEAGARHEVKCESWGSRPPANLTWDLEGQLDWSPIEISQTITRTGTSESRVVWLVQPEDNQRKLSCTATNPRNHDYILTNSTALTVFHPPVVKLTIGRGLDPSAIKEGADVYFTCRVRANPVASRIVFFHEGREVLPQKREEGGVLVTEDSLVLQKVTRDVSGRYSCRATNARGSHTSNSVPLDVLYEPRCVIRSRVVTVTPGDNVTLECDVDAFPSPRRFSWSLNTTKGLHVVPKDEYEVSGSSSRYLHTTPLTLKETIALCWAVNDLGALREPCKTTLVAAGSPGPVEECVVVEQRSSLRVSCEPGFDGGLEQRFIAQVVEPVRKRVVANVSAATPEFSIGDLAPGLDYVVQVFAYNKRGRSTPYLLDGFSLKVAENRIDSGPSGPAKGASPLLALFIGVVAAFVLTLAVIIAATKLRCRVRLWARGREEAAGSSRSDDSEDDELQTRDEAKAGGSRRSSAEVKLMSVVRQEEHAHAEDELKQRQGPAVLHAQEPGRECCHFDAKTTTESLYSTCSGRRCGLGCPSRSSLLLSSSLAAASQPACCASVCDSCDAGRGSLAMSGGVNFVSGSAVASGGPLSVTSGSASMLGGSMSLVGGPVCSRSMVGAPCGSLEHPLSQSWHQYGGHLHLPAASAPRDAGVACTRRPSESFV</sequence>